<dbReference type="InParanoid" id="A0A409VN83"/>
<comment type="caution">
    <text evidence="1">The sequence shown here is derived from an EMBL/GenBank/DDBJ whole genome shotgun (WGS) entry which is preliminary data.</text>
</comment>
<evidence type="ECO:0000313" key="2">
    <source>
        <dbReference type="Proteomes" id="UP000283269"/>
    </source>
</evidence>
<proteinExistence type="predicted"/>
<protein>
    <submittedName>
        <fullName evidence="1">Uncharacterized protein</fullName>
    </submittedName>
</protein>
<accession>A0A409VN83</accession>
<sequence length="75" mass="8269">MTAMITQPTSDDVPRARPKAALIFEKVVPTPTCDFFAVYVYADDDHHHNPSTLTRGSELESSFKARAGDTPVAYL</sequence>
<organism evidence="1 2">
    <name type="scientific">Psilocybe cyanescens</name>
    <dbReference type="NCBI Taxonomy" id="93625"/>
    <lineage>
        <taxon>Eukaryota</taxon>
        <taxon>Fungi</taxon>
        <taxon>Dikarya</taxon>
        <taxon>Basidiomycota</taxon>
        <taxon>Agaricomycotina</taxon>
        <taxon>Agaricomycetes</taxon>
        <taxon>Agaricomycetidae</taxon>
        <taxon>Agaricales</taxon>
        <taxon>Agaricineae</taxon>
        <taxon>Strophariaceae</taxon>
        <taxon>Psilocybe</taxon>
    </lineage>
</organism>
<evidence type="ECO:0000313" key="1">
    <source>
        <dbReference type="EMBL" id="PPQ67735.1"/>
    </source>
</evidence>
<gene>
    <name evidence="1" type="ORF">CVT25_009340</name>
</gene>
<dbReference type="AlphaFoldDB" id="A0A409VN83"/>
<name>A0A409VN83_PSICY</name>
<reference evidence="1 2" key="1">
    <citation type="journal article" date="2018" name="Evol. Lett.">
        <title>Horizontal gene cluster transfer increased hallucinogenic mushroom diversity.</title>
        <authorList>
            <person name="Reynolds H.T."/>
            <person name="Vijayakumar V."/>
            <person name="Gluck-Thaler E."/>
            <person name="Korotkin H.B."/>
            <person name="Matheny P.B."/>
            <person name="Slot J.C."/>
        </authorList>
    </citation>
    <scope>NUCLEOTIDE SEQUENCE [LARGE SCALE GENOMIC DNA]</scope>
    <source>
        <strain evidence="1 2">2631</strain>
    </source>
</reference>
<dbReference type="EMBL" id="NHYD01003970">
    <property type="protein sequence ID" value="PPQ67735.1"/>
    <property type="molecule type" value="Genomic_DNA"/>
</dbReference>
<keyword evidence="2" id="KW-1185">Reference proteome</keyword>
<dbReference type="Proteomes" id="UP000283269">
    <property type="component" value="Unassembled WGS sequence"/>
</dbReference>